<protein>
    <submittedName>
        <fullName evidence="3">Amidophosphoribosyltransferase</fullName>
    </submittedName>
</protein>
<dbReference type="SUPFAM" id="SSF53271">
    <property type="entry name" value="PRTase-like"/>
    <property type="match status" value="1"/>
</dbReference>
<evidence type="ECO:0000313" key="3">
    <source>
        <dbReference type="EMBL" id="PMR76911.1"/>
    </source>
</evidence>
<dbReference type="Gene3D" id="3.40.50.2020">
    <property type="match status" value="1"/>
</dbReference>
<accession>A0A2N7U8Z5</accession>
<dbReference type="InterPro" id="IPR044005">
    <property type="entry name" value="DZR_2"/>
</dbReference>
<dbReference type="CDD" id="cd06223">
    <property type="entry name" value="PRTases_typeI"/>
    <property type="match status" value="1"/>
</dbReference>
<evidence type="ECO:0000313" key="4">
    <source>
        <dbReference type="Proteomes" id="UP000235803"/>
    </source>
</evidence>
<organism evidence="3 4">
    <name type="scientific">Billgrantia endophytica</name>
    <dbReference type="NCBI Taxonomy" id="2033802"/>
    <lineage>
        <taxon>Bacteria</taxon>
        <taxon>Pseudomonadati</taxon>
        <taxon>Pseudomonadota</taxon>
        <taxon>Gammaproteobacteria</taxon>
        <taxon>Oceanospirillales</taxon>
        <taxon>Halomonadaceae</taxon>
        <taxon>Billgrantia</taxon>
    </lineage>
</organism>
<keyword evidence="4" id="KW-1185">Reference proteome</keyword>
<dbReference type="AlphaFoldDB" id="A0A2N7U8Z5"/>
<feature type="domain" description="Double zinc ribbon" evidence="2">
    <location>
        <begin position="7"/>
        <end position="63"/>
    </location>
</feature>
<dbReference type="PANTHER" id="PTHR47505:SF1">
    <property type="entry name" value="DNA UTILIZATION PROTEIN YHGH"/>
    <property type="match status" value="1"/>
</dbReference>
<dbReference type="GO" id="GO:0016757">
    <property type="term" value="F:glycosyltransferase activity"/>
    <property type="evidence" value="ECO:0007669"/>
    <property type="project" value="UniProtKB-KW"/>
</dbReference>
<keyword evidence="3" id="KW-0808">Transferase</keyword>
<proteinExistence type="inferred from homology"/>
<dbReference type="Proteomes" id="UP000235803">
    <property type="component" value="Unassembled WGS sequence"/>
</dbReference>
<dbReference type="Pfam" id="PF18912">
    <property type="entry name" value="DZR_2"/>
    <property type="match status" value="1"/>
</dbReference>
<dbReference type="RefSeq" id="WP_102652161.1">
    <property type="nucleotide sequence ID" value="NZ_PNRF01000010.1"/>
</dbReference>
<keyword evidence="3" id="KW-0328">Glycosyltransferase</keyword>
<dbReference type="InterPro" id="IPR000836">
    <property type="entry name" value="PRTase_dom"/>
</dbReference>
<evidence type="ECO:0000256" key="1">
    <source>
        <dbReference type="ARBA" id="ARBA00008007"/>
    </source>
</evidence>
<dbReference type="InterPro" id="IPR029057">
    <property type="entry name" value="PRTase-like"/>
</dbReference>
<dbReference type="InterPro" id="IPR051910">
    <property type="entry name" value="ComF/GntX_DNA_util-trans"/>
</dbReference>
<comment type="similarity">
    <text evidence="1">Belongs to the ComF/GntX family.</text>
</comment>
<comment type="caution">
    <text evidence="3">The sequence shown here is derived from an EMBL/GenBank/DDBJ whole genome shotgun (WGS) entry which is preliminary data.</text>
</comment>
<sequence length="230" mass="25356">MVDGGLRRALPGRCAFCLAPGQGGHPWCESCFESLPWNVPACPGCAEPRPSGTLAGRLCGRCVVTPPRFDKARVPLCYQGEITAMVRRFKFHASPRAGNVLLELLELGLPPKALAWPQALIPVPLHPRRARERGFDQADWLARRLSRRLDIPLVAARRCRDTRSQRGLDRMERRHNLRDGFEVTGRLPGRVALLDDVMTTGATLDALAQACRRAGAEGVEAWAVARTPLL</sequence>
<dbReference type="OrthoDB" id="9793412at2"/>
<dbReference type="EMBL" id="PNRF01000010">
    <property type="protein sequence ID" value="PMR76911.1"/>
    <property type="molecule type" value="Genomic_DNA"/>
</dbReference>
<reference evidence="3 4" key="1">
    <citation type="submission" date="2018-01" db="EMBL/GenBank/DDBJ databases">
        <title>Halomonas endophytica sp. nov., isolated from storage liquid in the stems of Populus euphratica.</title>
        <authorList>
            <person name="Chen C."/>
        </authorList>
    </citation>
    <scope>NUCLEOTIDE SEQUENCE [LARGE SCALE GENOMIC DNA]</scope>
    <source>
        <strain evidence="3 4">MC28</strain>
    </source>
</reference>
<dbReference type="PANTHER" id="PTHR47505">
    <property type="entry name" value="DNA UTILIZATION PROTEIN YHGH"/>
    <property type="match status" value="1"/>
</dbReference>
<gene>
    <name evidence="3" type="ORF">C1H69_04205</name>
</gene>
<name>A0A2N7U8Z5_9GAMM</name>
<evidence type="ECO:0000259" key="2">
    <source>
        <dbReference type="Pfam" id="PF18912"/>
    </source>
</evidence>